<proteinExistence type="predicted"/>
<sequence>MLKKALVYLLFATLALILTAAVAVFLILRLALAPGRDEWPARFQAGPVAVDVGVPTAIRLATSSWFAPWLAGRTLDTAHGPVRFGWNAATETLELICAPCSATVPALGTAPIRLDSLRATVRRDAGTLGGTLEAAPPARPLAVGDRTDDGILRGRWTGRLTQQALHIDIQVPETPIARWYTVLAPGLAELQRARIGGTLALNAQVGLPAGTFAVQPRIADFTVDGLGTETLANARTTCGAPSRLGPDSWLARAVIAAEDQRFFTHPGYDMTELAASLEINQKASKAERGGSTLSQQLAKILVTGGEQSADRKLRELLYAVEMEQTLGKARILQLYIDNAPWGARICGADAAARTYFKRPARNLEPVQAVWLAAMLNNPALAVRKWQQEGNINLDRARWVADGVRGISKAQRDALLRSVATARFAPP</sequence>
<comment type="pathway">
    <text evidence="1">Cell wall biogenesis; peptidoglycan biosynthesis.</text>
</comment>
<dbReference type="InterPro" id="IPR023346">
    <property type="entry name" value="Lysozyme-like_dom_sf"/>
</dbReference>
<accession>A0ABT8RXK0</accession>
<evidence type="ECO:0000259" key="3">
    <source>
        <dbReference type="Pfam" id="PF00912"/>
    </source>
</evidence>
<evidence type="ECO:0000313" key="4">
    <source>
        <dbReference type="EMBL" id="MDO1531391.1"/>
    </source>
</evidence>
<evidence type="ECO:0000256" key="1">
    <source>
        <dbReference type="ARBA" id="ARBA00004752"/>
    </source>
</evidence>
<comment type="caution">
    <text evidence="4">The sequence shown here is derived from an EMBL/GenBank/DDBJ whole genome shotgun (WGS) entry which is preliminary data.</text>
</comment>
<evidence type="ECO:0000256" key="2">
    <source>
        <dbReference type="ARBA" id="ARBA00022679"/>
    </source>
</evidence>
<organism evidence="4 5">
    <name type="scientific">Variovorax ginsengisoli</name>
    <dbReference type="NCBI Taxonomy" id="363844"/>
    <lineage>
        <taxon>Bacteria</taxon>
        <taxon>Pseudomonadati</taxon>
        <taxon>Pseudomonadota</taxon>
        <taxon>Betaproteobacteria</taxon>
        <taxon>Burkholderiales</taxon>
        <taxon>Comamonadaceae</taxon>
        <taxon>Variovorax</taxon>
    </lineage>
</organism>
<dbReference type="InterPro" id="IPR001264">
    <property type="entry name" value="Glyco_trans_51"/>
</dbReference>
<reference evidence="4" key="1">
    <citation type="submission" date="2023-06" db="EMBL/GenBank/DDBJ databases">
        <authorList>
            <person name="Jiang Y."/>
            <person name="Liu Q."/>
        </authorList>
    </citation>
    <scope>NUCLEOTIDE SEQUENCE</scope>
    <source>
        <strain evidence="4">CGMCC 1.12090</strain>
    </source>
</reference>
<protein>
    <submittedName>
        <fullName evidence="4">Biosynthetic peptidoglycan transglycosylase</fullName>
    </submittedName>
</protein>
<dbReference type="Gene3D" id="1.10.3810.10">
    <property type="entry name" value="Biosynthetic peptidoglycan transglycosylase-like"/>
    <property type="match status" value="1"/>
</dbReference>
<name>A0ABT8RXK0_9BURK</name>
<gene>
    <name evidence="4" type="ORF">Q2T77_03745</name>
</gene>
<dbReference type="Proteomes" id="UP001169027">
    <property type="component" value="Unassembled WGS sequence"/>
</dbReference>
<dbReference type="InterPro" id="IPR050396">
    <property type="entry name" value="Glycosyltr_51/Transpeptidase"/>
</dbReference>
<keyword evidence="2" id="KW-0808">Transferase</keyword>
<dbReference type="SUPFAM" id="SSF53955">
    <property type="entry name" value="Lysozyme-like"/>
    <property type="match status" value="1"/>
</dbReference>
<evidence type="ECO:0000313" key="5">
    <source>
        <dbReference type="Proteomes" id="UP001169027"/>
    </source>
</evidence>
<feature type="domain" description="Glycosyl transferase family 51" evidence="3">
    <location>
        <begin position="249"/>
        <end position="383"/>
    </location>
</feature>
<dbReference type="Pfam" id="PF00912">
    <property type="entry name" value="Transgly"/>
    <property type="match status" value="1"/>
</dbReference>
<dbReference type="PANTHER" id="PTHR32282">
    <property type="entry name" value="BINDING PROTEIN TRANSPEPTIDASE, PUTATIVE-RELATED"/>
    <property type="match status" value="1"/>
</dbReference>
<dbReference type="InterPro" id="IPR036950">
    <property type="entry name" value="PBP_transglycosylase"/>
</dbReference>
<dbReference type="PANTHER" id="PTHR32282:SF33">
    <property type="entry name" value="PEPTIDOGLYCAN GLYCOSYLTRANSFERASE"/>
    <property type="match status" value="1"/>
</dbReference>
<dbReference type="EMBL" id="JAUKVY010000002">
    <property type="protein sequence ID" value="MDO1531391.1"/>
    <property type="molecule type" value="Genomic_DNA"/>
</dbReference>
<keyword evidence="5" id="KW-1185">Reference proteome</keyword>
<dbReference type="RefSeq" id="WP_301804089.1">
    <property type="nucleotide sequence ID" value="NZ_JAUJZH010000002.1"/>
</dbReference>